<comment type="function">
    <text evidence="10 11">Component of the 90S pre-ribosome involved in the maturation of rRNAs. Required for early cleavages of the pre-RNAs in the 40S ribosomal subunit maturation pathway.</text>
</comment>
<dbReference type="InterPro" id="IPR009292">
    <property type="entry name" value="RRP36"/>
</dbReference>
<evidence type="ECO:0000256" key="2">
    <source>
        <dbReference type="ARBA" id="ARBA00009418"/>
    </source>
</evidence>
<feature type="compositionally biased region" description="Acidic residues" evidence="13">
    <location>
        <begin position="16"/>
        <end position="75"/>
    </location>
</feature>
<dbReference type="OrthoDB" id="448446at2759"/>
<dbReference type="PANTHER" id="PTHR21738:SF0">
    <property type="entry name" value="RIBOSOMAL RNA PROCESSING PROTEIN 36 HOMOLOG"/>
    <property type="match status" value="1"/>
</dbReference>
<evidence type="ECO:0000313" key="14">
    <source>
        <dbReference type="EMBL" id="PGH02683.1"/>
    </source>
</evidence>
<comment type="subcellular location">
    <subcellularLocation>
        <location evidence="1 11">Nucleus</location>
        <location evidence="1 11">Nucleolus</location>
    </subcellularLocation>
</comment>
<keyword evidence="9 11" id="KW-0687">Ribonucleoprotein</keyword>
<accession>A0A2B7X1K2</accession>
<sequence>MAITSKLNQRLRARAEEDDFEDFSEESGADEVSEDGQSEEDEEQDGNDRSDDNDEDSQEDEEDQDAESNPSDDPDITPSLNTISFGALAKAQASLGKRKRPSASATDSTSKRPKTPGTRHSPAPSDSASSEEEDQPQSQSNDYTKKPRQTLTHRTSKHAPTVQSSRHAVTRKRTVVEPPPIPKARDPRFDSLVLNKNQNPASATNAAIHASKNYSFLNSYRNDELAQLRKQLSALQYKSGKNKTTQEEEREIVRLKRQITSMNDRIKTFERKEQQREVLKEHKRREREAIREGRKSAPWFMKKGEVKKEAVSKRFAEMSGKEKSRALERRRKKVAGKERKEMPWGRRGAE</sequence>
<evidence type="ECO:0000256" key="4">
    <source>
        <dbReference type="ARBA" id="ARBA00016695"/>
    </source>
</evidence>
<evidence type="ECO:0000256" key="6">
    <source>
        <dbReference type="ARBA" id="ARBA00022552"/>
    </source>
</evidence>
<dbReference type="AlphaFoldDB" id="A0A2B7X1K2"/>
<evidence type="ECO:0000256" key="12">
    <source>
        <dbReference type="SAM" id="Coils"/>
    </source>
</evidence>
<dbReference type="Proteomes" id="UP000223968">
    <property type="component" value="Unassembled WGS sequence"/>
</dbReference>
<evidence type="ECO:0000256" key="13">
    <source>
        <dbReference type="SAM" id="MobiDB-lite"/>
    </source>
</evidence>
<dbReference type="GO" id="GO:0005730">
    <property type="term" value="C:nucleolus"/>
    <property type="evidence" value="ECO:0007669"/>
    <property type="project" value="UniProtKB-SubCell"/>
</dbReference>
<dbReference type="GO" id="GO:0000462">
    <property type="term" value="P:maturation of SSU-rRNA from tricistronic rRNA transcript (SSU-rRNA, 5.8S rRNA, LSU-rRNA)"/>
    <property type="evidence" value="ECO:0007669"/>
    <property type="project" value="TreeGrafter"/>
</dbReference>
<comment type="subunit">
    <text evidence="3 11">Associates with 90S and pre-40S pre-ribosomal particles.</text>
</comment>
<evidence type="ECO:0000256" key="9">
    <source>
        <dbReference type="ARBA" id="ARBA00023274"/>
    </source>
</evidence>
<dbReference type="Pfam" id="PF06102">
    <property type="entry name" value="RRP36"/>
    <property type="match status" value="1"/>
</dbReference>
<name>A0A2B7X1K2_9EURO</name>
<keyword evidence="8 11" id="KW-0539">Nucleus</keyword>
<evidence type="ECO:0000256" key="11">
    <source>
        <dbReference type="RuleBase" id="RU368027"/>
    </source>
</evidence>
<keyword evidence="7 12" id="KW-0175">Coiled coil</keyword>
<evidence type="ECO:0000256" key="3">
    <source>
        <dbReference type="ARBA" id="ARBA00011167"/>
    </source>
</evidence>
<evidence type="ECO:0000256" key="8">
    <source>
        <dbReference type="ARBA" id="ARBA00023242"/>
    </source>
</evidence>
<comment type="similarity">
    <text evidence="2 11">Belongs to the RRP36 family.</text>
</comment>
<keyword evidence="6 11" id="KW-0698">rRNA processing</keyword>
<reference evidence="14 15" key="1">
    <citation type="submission" date="2017-10" db="EMBL/GenBank/DDBJ databases">
        <title>Comparative genomics in systemic dimorphic fungi from Ajellomycetaceae.</title>
        <authorList>
            <person name="Munoz J.F."/>
            <person name="Mcewen J.G."/>
            <person name="Clay O.K."/>
            <person name="Cuomo C.A."/>
        </authorList>
    </citation>
    <scope>NUCLEOTIDE SEQUENCE [LARGE SCALE GENOMIC DNA]</scope>
    <source>
        <strain evidence="14 15">UAMH5409</strain>
    </source>
</reference>
<keyword evidence="15" id="KW-1185">Reference proteome</keyword>
<keyword evidence="5 11" id="KW-0690">Ribosome biogenesis</keyword>
<dbReference type="EMBL" id="PDNB01000156">
    <property type="protein sequence ID" value="PGH02683.1"/>
    <property type="molecule type" value="Genomic_DNA"/>
</dbReference>
<evidence type="ECO:0000256" key="10">
    <source>
        <dbReference type="ARBA" id="ARBA00025053"/>
    </source>
</evidence>
<protein>
    <recommendedName>
        <fullName evidence="4 11">rRNA biogenesis protein RRP36</fullName>
    </recommendedName>
</protein>
<evidence type="ECO:0000256" key="5">
    <source>
        <dbReference type="ARBA" id="ARBA00022517"/>
    </source>
</evidence>
<feature type="compositionally biased region" description="Basic and acidic residues" evidence="13">
    <location>
        <begin position="314"/>
        <end position="327"/>
    </location>
</feature>
<comment type="caution">
    <text evidence="14">The sequence shown here is derived from an EMBL/GenBank/DDBJ whole genome shotgun (WGS) entry which is preliminary data.</text>
</comment>
<evidence type="ECO:0000256" key="7">
    <source>
        <dbReference type="ARBA" id="ARBA00023054"/>
    </source>
</evidence>
<dbReference type="GO" id="GO:0030686">
    <property type="term" value="C:90S preribosome"/>
    <property type="evidence" value="ECO:0007669"/>
    <property type="project" value="TreeGrafter"/>
</dbReference>
<gene>
    <name evidence="14" type="ORF">AJ79_07562</name>
</gene>
<feature type="region of interest" description="Disordered" evidence="13">
    <location>
        <begin position="1"/>
        <end position="188"/>
    </location>
</feature>
<dbReference type="STRING" id="1447875.A0A2B7X1K2"/>
<feature type="region of interest" description="Disordered" evidence="13">
    <location>
        <begin position="314"/>
        <end position="350"/>
    </location>
</feature>
<feature type="coiled-coil region" evidence="12">
    <location>
        <begin position="245"/>
        <end position="292"/>
    </location>
</feature>
<evidence type="ECO:0000313" key="15">
    <source>
        <dbReference type="Proteomes" id="UP000223968"/>
    </source>
</evidence>
<feature type="compositionally biased region" description="Basic and acidic residues" evidence="13">
    <location>
        <begin position="335"/>
        <end position="350"/>
    </location>
</feature>
<evidence type="ECO:0000256" key="1">
    <source>
        <dbReference type="ARBA" id="ARBA00004604"/>
    </source>
</evidence>
<dbReference type="PANTHER" id="PTHR21738">
    <property type="entry name" value="RIBOSOMAL RNA PROCESSING PROTEIN 36 HOMOLOG"/>
    <property type="match status" value="1"/>
</dbReference>
<proteinExistence type="inferred from homology"/>
<organism evidence="14 15">
    <name type="scientific">Helicocarpus griseus UAMH5409</name>
    <dbReference type="NCBI Taxonomy" id="1447875"/>
    <lineage>
        <taxon>Eukaryota</taxon>
        <taxon>Fungi</taxon>
        <taxon>Dikarya</taxon>
        <taxon>Ascomycota</taxon>
        <taxon>Pezizomycotina</taxon>
        <taxon>Eurotiomycetes</taxon>
        <taxon>Eurotiomycetidae</taxon>
        <taxon>Onygenales</taxon>
        <taxon>Ajellomycetaceae</taxon>
        <taxon>Helicocarpus</taxon>
    </lineage>
</organism>